<organism evidence="1 2">
    <name type="scientific">Stephania cephalantha</name>
    <dbReference type="NCBI Taxonomy" id="152367"/>
    <lineage>
        <taxon>Eukaryota</taxon>
        <taxon>Viridiplantae</taxon>
        <taxon>Streptophyta</taxon>
        <taxon>Embryophyta</taxon>
        <taxon>Tracheophyta</taxon>
        <taxon>Spermatophyta</taxon>
        <taxon>Magnoliopsida</taxon>
        <taxon>Ranunculales</taxon>
        <taxon>Menispermaceae</taxon>
        <taxon>Menispermoideae</taxon>
        <taxon>Cissampelideae</taxon>
        <taxon>Stephania</taxon>
    </lineage>
</organism>
<dbReference type="Proteomes" id="UP001419268">
    <property type="component" value="Unassembled WGS sequence"/>
</dbReference>
<dbReference type="AlphaFoldDB" id="A0AAP0HMG5"/>
<evidence type="ECO:0000313" key="1">
    <source>
        <dbReference type="EMBL" id="KAK9094138.1"/>
    </source>
</evidence>
<accession>A0AAP0HMG5</accession>
<protein>
    <submittedName>
        <fullName evidence="1">Uncharacterized protein</fullName>
    </submittedName>
</protein>
<name>A0AAP0HMG5_9MAGN</name>
<reference evidence="1 2" key="1">
    <citation type="submission" date="2024-01" db="EMBL/GenBank/DDBJ databases">
        <title>Genome assemblies of Stephania.</title>
        <authorList>
            <person name="Yang L."/>
        </authorList>
    </citation>
    <scope>NUCLEOTIDE SEQUENCE [LARGE SCALE GENOMIC DNA]</scope>
    <source>
        <strain evidence="1">JXDWG</strain>
        <tissue evidence="1">Leaf</tissue>
    </source>
</reference>
<gene>
    <name evidence="1" type="ORF">Scep_025607</name>
</gene>
<proteinExistence type="predicted"/>
<keyword evidence="2" id="KW-1185">Reference proteome</keyword>
<dbReference type="EMBL" id="JBBNAG010000011">
    <property type="protein sequence ID" value="KAK9094138.1"/>
    <property type="molecule type" value="Genomic_DNA"/>
</dbReference>
<sequence length="49" mass="5200">MYSISFELACLIDVESCPFLGILTLMSVQGQVSRTRVSIGVVLGSQPGP</sequence>
<comment type="caution">
    <text evidence="1">The sequence shown here is derived from an EMBL/GenBank/DDBJ whole genome shotgun (WGS) entry which is preliminary data.</text>
</comment>
<evidence type="ECO:0000313" key="2">
    <source>
        <dbReference type="Proteomes" id="UP001419268"/>
    </source>
</evidence>